<evidence type="ECO:0000313" key="9">
    <source>
        <dbReference type="EMBL" id="JAP85674.1"/>
    </source>
</evidence>
<dbReference type="Gene3D" id="1.20.58.420">
    <property type="entry name" value="AHSP"/>
    <property type="match status" value="1"/>
</dbReference>
<protein>
    <submittedName>
        <fullName evidence="9">Atlastin 2</fullName>
    </submittedName>
</protein>
<dbReference type="SUPFAM" id="SSF48340">
    <property type="entry name" value="Interferon-induced guanylate-binding protein 1 (GBP1), C-terminal domain"/>
    <property type="match status" value="1"/>
</dbReference>
<organism evidence="9">
    <name type="scientific">Rhipicephalus appendiculatus</name>
    <name type="common">Brown ear tick</name>
    <dbReference type="NCBI Taxonomy" id="34631"/>
    <lineage>
        <taxon>Eukaryota</taxon>
        <taxon>Metazoa</taxon>
        <taxon>Ecdysozoa</taxon>
        <taxon>Arthropoda</taxon>
        <taxon>Chelicerata</taxon>
        <taxon>Arachnida</taxon>
        <taxon>Acari</taxon>
        <taxon>Parasitiformes</taxon>
        <taxon>Ixodida</taxon>
        <taxon>Ixodoidea</taxon>
        <taxon>Ixodidae</taxon>
        <taxon>Rhipicephalinae</taxon>
        <taxon>Rhipicephalus</taxon>
        <taxon>Rhipicephalus</taxon>
    </lineage>
</organism>
<evidence type="ECO:0000256" key="4">
    <source>
        <dbReference type="PROSITE-ProRule" id="PRU01052"/>
    </source>
</evidence>
<comment type="similarity">
    <text evidence="4">Belongs to the TRAFAC class dynamin-like GTPase superfamily. GB1/RHD3 GTPase family.</text>
</comment>
<evidence type="ECO:0000256" key="2">
    <source>
        <dbReference type="ARBA" id="ARBA00022801"/>
    </source>
</evidence>
<dbReference type="InterPro" id="IPR015894">
    <property type="entry name" value="Guanylate-bd_N"/>
</dbReference>
<feature type="region of interest" description="Disordered" evidence="6">
    <location>
        <begin position="488"/>
        <end position="513"/>
    </location>
</feature>
<dbReference type="Pfam" id="PF02263">
    <property type="entry name" value="GBP"/>
    <property type="match status" value="1"/>
</dbReference>
<keyword evidence="7" id="KW-0472">Membrane</keyword>
<proteinExistence type="inferred from homology"/>
<feature type="coiled-coil region" evidence="5">
    <location>
        <begin position="387"/>
        <end position="414"/>
    </location>
</feature>
<name>A0A131Z2N7_RHIAP</name>
<dbReference type="GO" id="GO:0003924">
    <property type="term" value="F:GTPase activity"/>
    <property type="evidence" value="ECO:0007669"/>
    <property type="project" value="InterPro"/>
</dbReference>
<dbReference type="InterPro" id="IPR027417">
    <property type="entry name" value="P-loop_NTPase"/>
</dbReference>
<evidence type="ECO:0000256" key="1">
    <source>
        <dbReference type="ARBA" id="ARBA00022741"/>
    </source>
</evidence>
<evidence type="ECO:0000256" key="6">
    <source>
        <dbReference type="SAM" id="MobiDB-lite"/>
    </source>
</evidence>
<feature type="transmembrane region" description="Helical" evidence="7">
    <location>
        <begin position="551"/>
        <end position="571"/>
    </location>
</feature>
<dbReference type="CDD" id="cd01851">
    <property type="entry name" value="GBP"/>
    <property type="match status" value="1"/>
</dbReference>
<keyword evidence="3" id="KW-0342">GTP-binding</keyword>
<keyword evidence="5" id="KW-0175">Coiled coil</keyword>
<keyword evidence="7" id="KW-0812">Transmembrane</keyword>
<keyword evidence="7" id="KW-1133">Transmembrane helix</keyword>
<dbReference type="Gene3D" id="3.40.50.300">
    <property type="entry name" value="P-loop containing nucleotide triphosphate hydrolases"/>
    <property type="match status" value="1"/>
</dbReference>
<accession>A0A131Z2N7</accession>
<keyword evidence="1" id="KW-0547">Nucleotide-binding</keyword>
<reference evidence="9" key="1">
    <citation type="journal article" date="2016" name="Ticks Tick Borne Dis.">
        <title>De novo assembly and annotation of the salivary gland transcriptome of Rhipicephalus appendiculatus male and female ticks during blood feeding.</title>
        <authorList>
            <person name="de Castro M.H."/>
            <person name="de Klerk D."/>
            <person name="Pienaar R."/>
            <person name="Latif A.A."/>
            <person name="Rees D.J."/>
            <person name="Mans B.J."/>
        </authorList>
    </citation>
    <scope>NUCLEOTIDE SEQUENCE</scope>
    <source>
        <tissue evidence="9">Salivary glands</tissue>
    </source>
</reference>
<evidence type="ECO:0000256" key="7">
    <source>
        <dbReference type="SAM" id="Phobius"/>
    </source>
</evidence>
<evidence type="ECO:0000259" key="8">
    <source>
        <dbReference type="PROSITE" id="PS51715"/>
    </source>
</evidence>
<dbReference type="InterPro" id="IPR036543">
    <property type="entry name" value="Guanylate-bd_C_sf"/>
</dbReference>
<keyword evidence="2" id="KW-0378">Hydrolase</keyword>
<dbReference type="InterPro" id="IPR030386">
    <property type="entry name" value="G_GB1_RHD3_dom"/>
</dbReference>
<dbReference type="GO" id="GO:0005525">
    <property type="term" value="F:GTP binding"/>
    <property type="evidence" value="ECO:0007669"/>
    <property type="project" value="UniProtKB-KW"/>
</dbReference>
<dbReference type="EMBL" id="GEDV01002883">
    <property type="protein sequence ID" value="JAP85674.1"/>
    <property type="molecule type" value="Transcribed_RNA"/>
</dbReference>
<sequence length="580" mass="66019">MLLTKRQGYDRKRCSGVDFRDLEQTCFRVSSFLVERLFVSWHTYSLLNMGKEVQIVSIGEDHTVQLNTEELERILLAPNVKDKPVAVVSIIGAFRMGKSFLMNFLLWYLSSPDKSKWMDDENNPVQGFSWSTSSDRNTKGILVWDEVFLVHTSTGDELAVLVMDTQGAFDSESSADEAANLFALSILTSSLQIYNVFHNLQEDHLQHLQLVAEYGKLAQEDTKGSMFQKLAFLIRDWQFPDDKAYGATGGRNLLEKFMSTSTEHEDKRDIRQCLCSSFSSIECFLMPYPGKETTRGSFDGRLCKLDEDFKRELSVLVPWLVGADNLDAKEIGGKKVTCGQLVNYFTVYTDVFKEEQPRVATILQATVEESNRNAKDDAKAFYAEELRKVTYKNIQELEEKHAILEEEAKKLFQNARKIGGPIIERRYLEVLEMEVRTIFKDFSYDHKLSDLKKKERDLNERNEALEEKENELDSLEEELTRISRGLSEEEKKLQEEAENLSRQKTAFEKAKQDREKSDRWKTHVRDAIEIAAITVSVFVPAAAAFDGLVPLVRFAAAAGAAGAAGGLFVAVKKKICRLFG</sequence>
<evidence type="ECO:0000256" key="5">
    <source>
        <dbReference type="SAM" id="Coils"/>
    </source>
</evidence>
<feature type="domain" description="GB1/RHD3-type G" evidence="8">
    <location>
        <begin position="82"/>
        <end position="325"/>
    </location>
</feature>
<dbReference type="SUPFAM" id="SSF52540">
    <property type="entry name" value="P-loop containing nucleoside triphosphate hydrolases"/>
    <property type="match status" value="1"/>
</dbReference>
<dbReference type="AlphaFoldDB" id="A0A131Z2N7"/>
<dbReference type="PANTHER" id="PTHR10751">
    <property type="entry name" value="GUANYLATE BINDING PROTEIN"/>
    <property type="match status" value="1"/>
</dbReference>
<evidence type="ECO:0000256" key="3">
    <source>
        <dbReference type="ARBA" id="ARBA00023134"/>
    </source>
</evidence>
<dbReference type="PROSITE" id="PS51715">
    <property type="entry name" value="G_GB1_RHD3"/>
    <property type="match status" value="1"/>
</dbReference>